<dbReference type="Gene3D" id="1.10.150.130">
    <property type="match status" value="1"/>
</dbReference>
<protein>
    <submittedName>
        <fullName evidence="3">DNA breaking-rejoining enzyme</fullName>
    </submittedName>
</protein>
<organism evidence="3 4">
    <name type="scientific">Suillus placidus</name>
    <dbReference type="NCBI Taxonomy" id="48579"/>
    <lineage>
        <taxon>Eukaryota</taxon>
        <taxon>Fungi</taxon>
        <taxon>Dikarya</taxon>
        <taxon>Basidiomycota</taxon>
        <taxon>Agaricomycotina</taxon>
        <taxon>Agaricomycetes</taxon>
        <taxon>Agaricomycetidae</taxon>
        <taxon>Boletales</taxon>
        <taxon>Suillineae</taxon>
        <taxon>Suillaceae</taxon>
        <taxon>Suillus</taxon>
    </lineage>
</organism>
<proteinExistence type="predicted"/>
<name>A0A9P6ZTX0_9AGAM</name>
<dbReference type="InterPro" id="IPR013762">
    <property type="entry name" value="Integrase-like_cat_sf"/>
</dbReference>
<keyword evidence="1" id="KW-0238">DNA-binding</keyword>
<evidence type="ECO:0000256" key="1">
    <source>
        <dbReference type="ARBA" id="ARBA00023125"/>
    </source>
</evidence>
<dbReference type="PANTHER" id="PTHR34605">
    <property type="entry name" value="PHAGE_INTEGRASE DOMAIN-CONTAINING PROTEIN"/>
    <property type="match status" value="1"/>
</dbReference>
<dbReference type="InterPro" id="IPR010998">
    <property type="entry name" value="Integrase_recombinase_N"/>
</dbReference>
<evidence type="ECO:0000313" key="3">
    <source>
        <dbReference type="EMBL" id="KAG1776704.1"/>
    </source>
</evidence>
<dbReference type="InterPro" id="IPR011010">
    <property type="entry name" value="DNA_brk_join_enz"/>
</dbReference>
<dbReference type="EMBL" id="JABBWD010000025">
    <property type="protein sequence ID" value="KAG1776704.1"/>
    <property type="molecule type" value="Genomic_DNA"/>
</dbReference>
<evidence type="ECO:0000313" key="4">
    <source>
        <dbReference type="Proteomes" id="UP000714275"/>
    </source>
</evidence>
<dbReference type="AlphaFoldDB" id="A0A9P6ZTX0"/>
<evidence type="ECO:0000256" key="2">
    <source>
        <dbReference type="ARBA" id="ARBA00023172"/>
    </source>
</evidence>
<dbReference type="GO" id="GO:0006310">
    <property type="term" value="P:DNA recombination"/>
    <property type="evidence" value="ECO:0007669"/>
    <property type="project" value="UniProtKB-KW"/>
</dbReference>
<keyword evidence="2" id="KW-0233">DNA recombination</keyword>
<dbReference type="InterPro" id="IPR052925">
    <property type="entry name" value="Phage_Integrase-like_Recomb"/>
</dbReference>
<dbReference type="OrthoDB" id="3266428at2759"/>
<dbReference type="GO" id="GO:0003677">
    <property type="term" value="F:DNA binding"/>
    <property type="evidence" value="ECO:0007669"/>
    <property type="project" value="UniProtKB-KW"/>
</dbReference>
<sequence length="305" mass="33090">MIQLLDEDTRSNYGAGLLRFTQFCDLHNIPESNCMPASSNILAAFLASVAGTVSSSAANSWMAGLHYWHSVNGADWHGGESDVLPLSQLALGLDLNNSFNIAVFATACVAFWSCCRLGKLVIPSLNVFDSVKHITPSILPISVLDTDNTTNTEGADISVTGHAHPTCPLNALVHHLQHNLNIPSHAPLFSFERAEGSWSPLTKPWFLVRCNEIWVAAGHPSLPGHAFCIGGATELLLEGVHPDVVTTQGRWKSCAFLEYWRQIESILPLFISTAVNSPLAIARLESTMHTFQCSHSLPNSALSRV</sequence>
<dbReference type="GO" id="GO:0015074">
    <property type="term" value="P:DNA integration"/>
    <property type="evidence" value="ECO:0007669"/>
    <property type="project" value="InterPro"/>
</dbReference>
<keyword evidence="4" id="KW-1185">Reference proteome</keyword>
<dbReference type="Proteomes" id="UP000714275">
    <property type="component" value="Unassembled WGS sequence"/>
</dbReference>
<reference evidence="3" key="1">
    <citation type="journal article" date="2020" name="New Phytol.">
        <title>Comparative genomics reveals dynamic genome evolution in host specialist ectomycorrhizal fungi.</title>
        <authorList>
            <person name="Lofgren L.A."/>
            <person name="Nguyen N.H."/>
            <person name="Vilgalys R."/>
            <person name="Ruytinx J."/>
            <person name="Liao H.L."/>
            <person name="Branco S."/>
            <person name="Kuo A."/>
            <person name="LaButti K."/>
            <person name="Lipzen A."/>
            <person name="Andreopoulos W."/>
            <person name="Pangilinan J."/>
            <person name="Riley R."/>
            <person name="Hundley H."/>
            <person name="Na H."/>
            <person name="Barry K."/>
            <person name="Grigoriev I.V."/>
            <person name="Stajich J.E."/>
            <person name="Kennedy P.G."/>
        </authorList>
    </citation>
    <scope>NUCLEOTIDE SEQUENCE</scope>
    <source>
        <strain evidence="3">DOB743</strain>
    </source>
</reference>
<comment type="caution">
    <text evidence="3">The sequence shown here is derived from an EMBL/GenBank/DDBJ whole genome shotgun (WGS) entry which is preliminary data.</text>
</comment>
<accession>A0A9P6ZTX0</accession>
<gene>
    <name evidence="3" type="ORF">EV702DRAFT_1179852</name>
</gene>
<dbReference type="PANTHER" id="PTHR34605:SF3">
    <property type="entry name" value="P CELL-TYPE AGGLUTINATION PROTEIN MAP4-LIKE-RELATED"/>
    <property type="match status" value="1"/>
</dbReference>
<dbReference type="Gene3D" id="1.10.443.10">
    <property type="entry name" value="Intergrase catalytic core"/>
    <property type="match status" value="1"/>
</dbReference>
<dbReference type="SUPFAM" id="SSF56349">
    <property type="entry name" value="DNA breaking-rejoining enzymes"/>
    <property type="match status" value="1"/>
</dbReference>
<dbReference type="SUPFAM" id="SSF47823">
    <property type="entry name" value="lambda integrase-like, N-terminal domain"/>
    <property type="match status" value="1"/>
</dbReference>